<accession>A0A939KH84</accession>
<comment type="caution">
    <text evidence="2">The sequence shown here is derived from an EMBL/GenBank/DDBJ whole genome shotgun (WGS) entry which is preliminary data.</text>
</comment>
<dbReference type="PANTHER" id="PTHR37422:SF13">
    <property type="entry name" value="LIPOPOLYSACCHARIDE BIOSYNTHESIS PROTEIN PA4999-RELATED"/>
    <property type="match status" value="1"/>
</dbReference>
<dbReference type="InterPro" id="IPR049504">
    <property type="entry name" value="O-antigen_lig"/>
</dbReference>
<dbReference type="InterPro" id="IPR051533">
    <property type="entry name" value="WaaL-like"/>
</dbReference>
<feature type="transmembrane region" description="Helical" evidence="1">
    <location>
        <begin position="79"/>
        <end position="97"/>
    </location>
</feature>
<feature type="transmembrane region" description="Helical" evidence="1">
    <location>
        <begin position="103"/>
        <end position="126"/>
    </location>
</feature>
<keyword evidence="2" id="KW-0436">Ligase</keyword>
<feature type="transmembrane region" description="Helical" evidence="1">
    <location>
        <begin position="207"/>
        <end position="224"/>
    </location>
</feature>
<dbReference type="AlphaFoldDB" id="A0A939KH84"/>
<feature type="transmembrane region" description="Helical" evidence="1">
    <location>
        <begin position="47"/>
        <end position="67"/>
    </location>
</feature>
<protein>
    <submittedName>
        <fullName evidence="2">O-antigen ligase family protein</fullName>
    </submittedName>
</protein>
<name>A0A939KH84_9CLOT</name>
<keyword evidence="3" id="KW-1185">Reference proteome</keyword>
<evidence type="ECO:0000313" key="3">
    <source>
        <dbReference type="Proteomes" id="UP000664218"/>
    </source>
</evidence>
<gene>
    <name evidence="2" type="ORF">J3A84_14900</name>
</gene>
<sequence>MQVQHKVKEEIIHFKLLEPYTRVLIAFILLNPVMDVITSIGIREFGISLSIGIAAKGLFLLYTLYTFISRRSLSASDKAAKVLLILFLVYAVVHSIFSTRNFGFSRMITGSITMVKTFYLPFLVLSLNRLIEKKDVPYIIRMLVYGGIFVASIMALSMLTDTDYNAYKYGKTGSVGWFFAANEVSALLGILTPILIYYVLEKTKLHSIFKVLLLGIYTFLYYQIGTKVVALSVIMTLLYLILLHAVRKARSRKTPILKPLVTISLLLLLSIGLVPVTPIGINLNLHNNLLIDQYKDNIDEENAESEEDIKEDFGIEGLLDNEEALMSLVFSGRDEYFTVRKFIYDRAAPAEKLFGLTQFARTDKEEIKSYIIEIDYFDIFFNFGIIGSLFYWLIVLGSLGKSMKRIFRDWLVLKPGSPLPYYICSVILAFGIALFAGHVFVSPSVSFYLAVIIGILTAETKERSSHVSPGR</sequence>
<keyword evidence="1" id="KW-1133">Transmembrane helix</keyword>
<dbReference type="GO" id="GO:0016874">
    <property type="term" value="F:ligase activity"/>
    <property type="evidence" value="ECO:0007669"/>
    <property type="project" value="UniProtKB-KW"/>
</dbReference>
<dbReference type="RefSeq" id="WP_207600849.1">
    <property type="nucleotide sequence ID" value="NZ_JAFNJU010000018.1"/>
</dbReference>
<keyword evidence="1" id="KW-0472">Membrane</keyword>
<dbReference type="Proteomes" id="UP000664218">
    <property type="component" value="Unassembled WGS sequence"/>
</dbReference>
<feature type="transmembrane region" description="Helical" evidence="1">
    <location>
        <begin position="419"/>
        <end position="439"/>
    </location>
</feature>
<dbReference type="EMBL" id="JAFNJU010000018">
    <property type="protein sequence ID" value="MBO1266322.1"/>
    <property type="molecule type" value="Genomic_DNA"/>
</dbReference>
<proteinExistence type="predicted"/>
<feature type="transmembrane region" description="Helical" evidence="1">
    <location>
        <begin position="138"/>
        <end position="159"/>
    </location>
</feature>
<evidence type="ECO:0000256" key="1">
    <source>
        <dbReference type="SAM" id="Phobius"/>
    </source>
</evidence>
<feature type="transmembrane region" description="Helical" evidence="1">
    <location>
        <begin position="259"/>
        <end position="281"/>
    </location>
</feature>
<dbReference type="PANTHER" id="PTHR37422">
    <property type="entry name" value="TEICHURONIC ACID BIOSYNTHESIS PROTEIN TUAE"/>
    <property type="match status" value="1"/>
</dbReference>
<feature type="transmembrane region" description="Helical" evidence="1">
    <location>
        <begin position="179"/>
        <end position="200"/>
    </location>
</feature>
<feature type="transmembrane region" description="Helical" evidence="1">
    <location>
        <begin position="20"/>
        <end position="41"/>
    </location>
</feature>
<feature type="transmembrane region" description="Helical" evidence="1">
    <location>
        <begin position="379"/>
        <end position="399"/>
    </location>
</feature>
<feature type="transmembrane region" description="Helical" evidence="1">
    <location>
        <begin position="230"/>
        <end position="247"/>
    </location>
</feature>
<evidence type="ECO:0000313" key="2">
    <source>
        <dbReference type="EMBL" id="MBO1266322.1"/>
    </source>
</evidence>
<reference evidence="2" key="1">
    <citation type="submission" date="2021-03" db="EMBL/GenBank/DDBJ databases">
        <title>Proteiniclasticum marinus sp. nov., isolated from tidal flat sediment.</title>
        <authorList>
            <person name="Namirimu T."/>
            <person name="Yang J.-A."/>
            <person name="Yang S.-H."/>
            <person name="Kim Y.-J."/>
            <person name="Kwon K.K."/>
        </authorList>
    </citation>
    <scope>NUCLEOTIDE SEQUENCE</scope>
    <source>
        <strain evidence="2">SCR006</strain>
    </source>
</reference>
<dbReference type="Pfam" id="PF13425">
    <property type="entry name" value="O-antigen_lig"/>
    <property type="match status" value="1"/>
</dbReference>
<organism evidence="2 3">
    <name type="scientific">Proteiniclasticum aestuarii</name>
    <dbReference type="NCBI Taxonomy" id="2817862"/>
    <lineage>
        <taxon>Bacteria</taxon>
        <taxon>Bacillati</taxon>
        <taxon>Bacillota</taxon>
        <taxon>Clostridia</taxon>
        <taxon>Eubacteriales</taxon>
        <taxon>Clostridiaceae</taxon>
        <taxon>Proteiniclasticum</taxon>
    </lineage>
</organism>
<keyword evidence="1" id="KW-0812">Transmembrane</keyword>